<reference evidence="1 2" key="1">
    <citation type="journal article" date="2015" name="Proc. Natl. Acad. Sci. U.S.A.">
        <title>The resurrection genome of Boea hygrometrica: A blueprint for survival of dehydration.</title>
        <authorList>
            <person name="Xiao L."/>
            <person name="Yang G."/>
            <person name="Zhang L."/>
            <person name="Yang X."/>
            <person name="Zhao S."/>
            <person name="Ji Z."/>
            <person name="Zhou Q."/>
            <person name="Hu M."/>
            <person name="Wang Y."/>
            <person name="Chen M."/>
            <person name="Xu Y."/>
            <person name="Jin H."/>
            <person name="Xiao X."/>
            <person name="Hu G."/>
            <person name="Bao F."/>
            <person name="Hu Y."/>
            <person name="Wan P."/>
            <person name="Li L."/>
            <person name="Deng X."/>
            <person name="Kuang T."/>
            <person name="Xiang C."/>
            <person name="Zhu J.K."/>
            <person name="Oliver M.J."/>
            <person name="He Y."/>
        </authorList>
    </citation>
    <scope>NUCLEOTIDE SEQUENCE [LARGE SCALE GENOMIC DNA]</scope>
    <source>
        <strain evidence="2">cv. XS01</strain>
    </source>
</reference>
<evidence type="ECO:0000313" key="1">
    <source>
        <dbReference type="EMBL" id="KZT76312.1"/>
    </source>
</evidence>
<sequence length="153" mass="17840">MKRSAKVDATSCWRISRWISVDDVIGDVIIFSRWFERAVARISRCYLELAIAKRCRLHKLIRQRFALALKIQQEDFALIFQQSQLQWFQSQRKDFQSQCLCIQTQEDKSIIVEEDSGEAIDEPDASNSSIQSRAYMNQLLLLNQSQALHIQST</sequence>
<gene>
    <name evidence="1" type="ORF">F511_46663</name>
</gene>
<dbReference type="EMBL" id="KV134310">
    <property type="protein sequence ID" value="KZT76312.1"/>
    <property type="molecule type" value="Genomic_DNA"/>
</dbReference>
<organism evidence="1 2">
    <name type="scientific">Dorcoceras hygrometricum</name>
    <dbReference type="NCBI Taxonomy" id="472368"/>
    <lineage>
        <taxon>Eukaryota</taxon>
        <taxon>Viridiplantae</taxon>
        <taxon>Streptophyta</taxon>
        <taxon>Embryophyta</taxon>
        <taxon>Tracheophyta</taxon>
        <taxon>Spermatophyta</taxon>
        <taxon>Magnoliopsida</taxon>
        <taxon>eudicotyledons</taxon>
        <taxon>Gunneridae</taxon>
        <taxon>Pentapetalae</taxon>
        <taxon>asterids</taxon>
        <taxon>lamiids</taxon>
        <taxon>Lamiales</taxon>
        <taxon>Gesneriaceae</taxon>
        <taxon>Didymocarpoideae</taxon>
        <taxon>Trichosporeae</taxon>
        <taxon>Loxocarpinae</taxon>
        <taxon>Dorcoceras</taxon>
    </lineage>
</organism>
<name>A0A2Z6ZSZ3_9LAMI</name>
<keyword evidence="2" id="KW-1185">Reference proteome</keyword>
<proteinExistence type="predicted"/>
<accession>A0A2Z6ZSZ3</accession>
<evidence type="ECO:0000313" key="2">
    <source>
        <dbReference type="Proteomes" id="UP000250235"/>
    </source>
</evidence>
<dbReference type="AlphaFoldDB" id="A0A2Z6ZSZ3"/>
<protein>
    <submittedName>
        <fullName evidence="1">Uncharacterized protein</fullName>
    </submittedName>
</protein>
<dbReference type="Proteomes" id="UP000250235">
    <property type="component" value="Unassembled WGS sequence"/>
</dbReference>